<dbReference type="Proteomes" id="UP000826300">
    <property type="component" value="Chromosome"/>
</dbReference>
<dbReference type="InterPro" id="IPR051397">
    <property type="entry name" value="Zn-ADH-like_protein"/>
</dbReference>
<dbReference type="AlphaFoldDB" id="A0A8G0ZZ79"/>
<feature type="domain" description="Enoyl reductase (ER)" evidence="1">
    <location>
        <begin position="10"/>
        <end position="316"/>
    </location>
</feature>
<dbReference type="GO" id="GO:0016491">
    <property type="term" value="F:oxidoreductase activity"/>
    <property type="evidence" value="ECO:0007669"/>
    <property type="project" value="InterPro"/>
</dbReference>
<name>A0A8G0ZZ79_9RHOB</name>
<dbReference type="KEGG" id="nsm:JO391_09460"/>
<dbReference type="PANTHER" id="PTHR43677:SF4">
    <property type="entry name" value="QUINONE OXIDOREDUCTASE-LIKE PROTEIN 2"/>
    <property type="match status" value="1"/>
</dbReference>
<sequence>MRAWRIESLGDSPVLANLDRPEPGPGQALVRVAAAGLNFADLLMAKGAYQDRPALPFTPGLELAGRVEALGPGTAGPPPGTRVAAATLGAFAEYALVPAETLVPLPDTMDFATAAGFLIAYGTSHLALAHRARLQPGETLFVTGAAGGVGLTAVEIGVRMGARVIASARGADRLDIARAAGAHHLIDSEAPGLKEALKDLGGIDVFYDPVGGPAFDAALRAARPEGRLIPIGFASGEVPPIPANLLLVKNLTVIGLWWGGYTRFAPALARDSLATLFDWVAEGALKPLVSHALPFDALPEALALIRDRKATGKVVLMVDPAA</sequence>
<protein>
    <submittedName>
        <fullName evidence="2">NADPH:quinone oxidoreductase family protein</fullName>
    </submittedName>
</protein>
<dbReference type="Pfam" id="PF00107">
    <property type="entry name" value="ADH_zinc_N"/>
    <property type="match status" value="1"/>
</dbReference>
<dbReference type="SUPFAM" id="SSF51735">
    <property type="entry name" value="NAD(P)-binding Rossmann-fold domains"/>
    <property type="match status" value="1"/>
</dbReference>
<dbReference type="EMBL" id="CP069370">
    <property type="protein sequence ID" value="QYZ71693.1"/>
    <property type="molecule type" value="Genomic_DNA"/>
</dbReference>
<dbReference type="Gene3D" id="3.90.180.10">
    <property type="entry name" value="Medium-chain alcohol dehydrogenases, catalytic domain"/>
    <property type="match status" value="1"/>
</dbReference>
<organism evidence="2 3">
    <name type="scientific">Neotabrizicola shimadae</name>
    <dbReference type="NCBI Taxonomy" id="2807096"/>
    <lineage>
        <taxon>Bacteria</taxon>
        <taxon>Pseudomonadati</taxon>
        <taxon>Pseudomonadota</taxon>
        <taxon>Alphaproteobacteria</taxon>
        <taxon>Rhodobacterales</taxon>
        <taxon>Paracoccaceae</taxon>
        <taxon>Neotabrizicola</taxon>
    </lineage>
</organism>
<gene>
    <name evidence="2" type="ORF">JO391_09460</name>
</gene>
<dbReference type="InterPro" id="IPR013149">
    <property type="entry name" value="ADH-like_C"/>
</dbReference>
<reference evidence="2" key="1">
    <citation type="submission" date="2021-02" db="EMBL/GenBank/DDBJ databases">
        <title>Rhodobacter shimadae sp. nov., an aerobic anoxygenic phototrophic bacterium isolated from a hot spring.</title>
        <authorList>
            <person name="Muramatsu S."/>
            <person name="Haruta S."/>
            <person name="Hirose S."/>
            <person name="Hanada S."/>
        </authorList>
    </citation>
    <scope>NUCLEOTIDE SEQUENCE</scope>
    <source>
        <strain evidence="2">N10</strain>
    </source>
</reference>
<accession>A0A8G0ZZ79</accession>
<dbReference type="CDD" id="cd08241">
    <property type="entry name" value="QOR1"/>
    <property type="match status" value="1"/>
</dbReference>
<keyword evidence="3" id="KW-1185">Reference proteome</keyword>
<evidence type="ECO:0000259" key="1">
    <source>
        <dbReference type="SMART" id="SM00829"/>
    </source>
</evidence>
<dbReference type="InterPro" id="IPR036291">
    <property type="entry name" value="NAD(P)-bd_dom_sf"/>
</dbReference>
<dbReference type="RefSeq" id="WP_220664290.1">
    <property type="nucleotide sequence ID" value="NZ_CP069370.1"/>
</dbReference>
<dbReference type="InterPro" id="IPR011032">
    <property type="entry name" value="GroES-like_sf"/>
</dbReference>
<evidence type="ECO:0000313" key="2">
    <source>
        <dbReference type="EMBL" id="QYZ71693.1"/>
    </source>
</evidence>
<dbReference type="SUPFAM" id="SSF50129">
    <property type="entry name" value="GroES-like"/>
    <property type="match status" value="1"/>
</dbReference>
<dbReference type="InterPro" id="IPR013154">
    <property type="entry name" value="ADH-like_N"/>
</dbReference>
<proteinExistence type="predicted"/>
<evidence type="ECO:0000313" key="3">
    <source>
        <dbReference type="Proteomes" id="UP000826300"/>
    </source>
</evidence>
<dbReference type="SMART" id="SM00829">
    <property type="entry name" value="PKS_ER"/>
    <property type="match status" value="1"/>
</dbReference>
<dbReference type="PANTHER" id="PTHR43677">
    <property type="entry name" value="SHORT-CHAIN DEHYDROGENASE/REDUCTASE"/>
    <property type="match status" value="1"/>
</dbReference>
<dbReference type="Pfam" id="PF08240">
    <property type="entry name" value="ADH_N"/>
    <property type="match status" value="1"/>
</dbReference>
<dbReference type="Gene3D" id="3.40.50.720">
    <property type="entry name" value="NAD(P)-binding Rossmann-like Domain"/>
    <property type="match status" value="1"/>
</dbReference>
<dbReference type="InterPro" id="IPR020843">
    <property type="entry name" value="ER"/>
</dbReference>